<organism evidence="1 2">
    <name type="scientific">Pisum sativum</name>
    <name type="common">Garden pea</name>
    <name type="synonym">Lathyrus oleraceus</name>
    <dbReference type="NCBI Taxonomy" id="3888"/>
    <lineage>
        <taxon>Eukaryota</taxon>
        <taxon>Viridiplantae</taxon>
        <taxon>Streptophyta</taxon>
        <taxon>Embryophyta</taxon>
        <taxon>Tracheophyta</taxon>
        <taxon>Spermatophyta</taxon>
        <taxon>Magnoliopsida</taxon>
        <taxon>eudicotyledons</taxon>
        <taxon>Gunneridae</taxon>
        <taxon>Pentapetalae</taxon>
        <taxon>rosids</taxon>
        <taxon>fabids</taxon>
        <taxon>Fabales</taxon>
        <taxon>Fabaceae</taxon>
        <taxon>Papilionoideae</taxon>
        <taxon>50 kb inversion clade</taxon>
        <taxon>NPAAA clade</taxon>
        <taxon>Hologalegina</taxon>
        <taxon>IRL clade</taxon>
        <taxon>Fabeae</taxon>
        <taxon>Lathyrus</taxon>
    </lineage>
</organism>
<reference evidence="1 2" key="1">
    <citation type="journal article" date="2022" name="Nat. Genet.">
        <title>Improved pea reference genome and pan-genome highlight genomic features and evolutionary characteristics.</title>
        <authorList>
            <person name="Yang T."/>
            <person name="Liu R."/>
            <person name="Luo Y."/>
            <person name="Hu S."/>
            <person name="Wang D."/>
            <person name="Wang C."/>
            <person name="Pandey M.K."/>
            <person name="Ge S."/>
            <person name="Xu Q."/>
            <person name="Li N."/>
            <person name="Li G."/>
            <person name="Huang Y."/>
            <person name="Saxena R.K."/>
            <person name="Ji Y."/>
            <person name="Li M."/>
            <person name="Yan X."/>
            <person name="He Y."/>
            <person name="Liu Y."/>
            <person name="Wang X."/>
            <person name="Xiang C."/>
            <person name="Varshney R.K."/>
            <person name="Ding H."/>
            <person name="Gao S."/>
            <person name="Zong X."/>
        </authorList>
    </citation>
    <scope>NUCLEOTIDE SEQUENCE [LARGE SCALE GENOMIC DNA]</scope>
    <source>
        <strain evidence="1 2">cv. Zhongwan 6</strain>
    </source>
</reference>
<dbReference type="GO" id="GO:0010305">
    <property type="term" value="P:leaf vascular tissue pattern formation"/>
    <property type="evidence" value="ECO:0007669"/>
    <property type="project" value="TreeGrafter"/>
</dbReference>
<dbReference type="PANTHER" id="PTHR32387:SF0">
    <property type="entry name" value="PROTEIN NO VEIN"/>
    <property type="match status" value="1"/>
</dbReference>
<evidence type="ECO:0000313" key="1">
    <source>
        <dbReference type="EMBL" id="KAI5445658.1"/>
    </source>
</evidence>
<dbReference type="GO" id="GO:0009793">
    <property type="term" value="P:embryo development ending in seed dormancy"/>
    <property type="evidence" value="ECO:0007669"/>
    <property type="project" value="TreeGrafter"/>
</dbReference>
<dbReference type="Proteomes" id="UP001058974">
    <property type="component" value="Chromosome 1"/>
</dbReference>
<keyword evidence="2" id="KW-1185">Reference proteome</keyword>
<protein>
    <submittedName>
        <fullName evidence="1">Uncharacterized protein</fullName>
    </submittedName>
</protein>
<gene>
    <name evidence="1" type="ORF">KIW84_013761</name>
</gene>
<accession>A0A9D5BL21</accession>
<dbReference type="GO" id="GO:0048364">
    <property type="term" value="P:root development"/>
    <property type="evidence" value="ECO:0007669"/>
    <property type="project" value="TreeGrafter"/>
</dbReference>
<sequence>MEAFPNIFARLRTVSPSLLSAASGTSSLNVTSLDNVARLLETIGVQQLSAHDVVKLHILPVLSDETMASKNKTLMIEYICFVMLHLKSTCSDCFVEREHIILELQLWTHMCWATLSNLMSVPNINSRPVTRQDELSRPKSTVNYSGLPGFHHPGADTAQEQYNSTCHGSRLLAGPYALVVEKEN</sequence>
<dbReference type="PANTHER" id="PTHR32387">
    <property type="entry name" value="WU:FJ29H11"/>
    <property type="match status" value="1"/>
</dbReference>
<evidence type="ECO:0000313" key="2">
    <source>
        <dbReference type="Proteomes" id="UP001058974"/>
    </source>
</evidence>
<dbReference type="Gramene" id="Psat01G0376100-T1">
    <property type="protein sequence ID" value="KAI5445658.1"/>
    <property type="gene ID" value="KIW84_013761"/>
</dbReference>
<name>A0A9D5BL21_PEA</name>
<dbReference type="InterPro" id="IPR052957">
    <property type="entry name" value="Auxin_embryo_med"/>
</dbReference>
<dbReference type="GO" id="GO:0005634">
    <property type="term" value="C:nucleus"/>
    <property type="evidence" value="ECO:0007669"/>
    <property type="project" value="TreeGrafter"/>
</dbReference>
<proteinExistence type="predicted"/>
<dbReference type="AlphaFoldDB" id="A0A9D5BL21"/>
<dbReference type="EMBL" id="JAMSHJ010000001">
    <property type="protein sequence ID" value="KAI5445658.1"/>
    <property type="molecule type" value="Genomic_DNA"/>
</dbReference>
<comment type="caution">
    <text evidence="1">The sequence shown here is derived from an EMBL/GenBank/DDBJ whole genome shotgun (WGS) entry which is preliminary data.</text>
</comment>